<protein>
    <submittedName>
        <fullName evidence="2">DUF1998 domain-containing protein</fullName>
    </submittedName>
</protein>
<gene>
    <name evidence="2" type="ORF">NKW54_12115</name>
</gene>
<reference evidence="2 3" key="1">
    <citation type="submission" date="2022-06" db="EMBL/GenBank/DDBJ databases">
        <title>Acetobacer genomes from food samples.</title>
        <authorList>
            <person name="Sombolestani A."/>
        </authorList>
    </citation>
    <scope>NUCLEOTIDE SEQUENCE [LARGE SCALE GENOMIC DNA]</scope>
    <source>
        <strain evidence="2 3">R-83281</strain>
    </source>
</reference>
<comment type="caution">
    <text evidence="2">The sequence shown here is derived from an EMBL/GenBank/DDBJ whole genome shotgun (WGS) entry which is preliminary data.</text>
</comment>
<evidence type="ECO:0000313" key="2">
    <source>
        <dbReference type="EMBL" id="MCP1246681.1"/>
    </source>
</evidence>
<dbReference type="NCBIfam" id="NF038324">
    <property type="entry name" value="DrmB_fam"/>
    <property type="match status" value="1"/>
</dbReference>
<organism evidence="2 3">
    <name type="scientific">Acetobacter cerevisiae</name>
    <dbReference type="NCBI Taxonomy" id="178900"/>
    <lineage>
        <taxon>Bacteria</taxon>
        <taxon>Pseudomonadati</taxon>
        <taxon>Pseudomonadota</taxon>
        <taxon>Alphaproteobacteria</taxon>
        <taxon>Acetobacterales</taxon>
        <taxon>Acetobacteraceae</taxon>
        <taxon>Acetobacter</taxon>
    </lineage>
</organism>
<name>A0ABT1ETG4_9PROT</name>
<dbReference type="EMBL" id="JAMYZR010000025">
    <property type="protein sequence ID" value="MCP1246681.1"/>
    <property type="molecule type" value="Genomic_DNA"/>
</dbReference>
<dbReference type="Pfam" id="PF09369">
    <property type="entry name" value="MZB"/>
    <property type="match status" value="1"/>
</dbReference>
<sequence length="592" mass="65187">MKYELRANQLIGAGGVGAIVDIGDESFVVCDTTQWGTPSQDISHPRMEQRLRRRLCPPPAATRESRGAVPLKRFPGSLFCNRPACRRIILRWDEKKHGSPDGKPKCPFCGHEGSLVPMRFVAACRNGHLSDVPWNRWVSHKKDTCYSQPQLKLEVKNSGTGGLEALSIHCLGCNESRHMGSITAQDSMKRIGARCPGHHPWIWDQNASCNEELEVLQRGATNLYYPVTASALSLEAELQDETDFEAIKATGEFGLLQTMYAAVASQGNFLPPHIEQMIEHVATEHNVSTDEIRELLLGGADGPTDPKTNEVAWNEAEVLAEEWSFLKSDQAAHCRREDFVCKESDLPRFRGKSPFDRVLLIERLREVRAFLGFRRIEPSALEVSPEAGGSFAGTRAWLPAVEIFGEGIFLSFDEDWVADWERRLAQYPEEMVRIGALENVRSAESFWFLPAIDARRIAIHTLAHLLMRQLVFESGYSSSALRERIYSGPGMAGLLIYTADGDSEGSLGGLVRQGQPKRLADTILLALDKATWCSADPVCSETAGQGLGGFNKAACHACCLVPETSCTTANTLLDRTLLLGTGGLPGLLGDLV</sequence>
<proteinExistence type="predicted"/>
<keyword evidence="3" id="KW-1185">Reference proteome</keyword>
<feature type="domain" description="MrfA-like Zn-binding" evidence="1">
    <location>
        <begin position="462"/>
        <end position="559"/>
    </location>
</feature>
<dbReference type="InterPro" id="IPR047721">
    <property type="entry name" value="DrmB"/>
</dbReference>
<evidence type="ECO:0000259" key="1">
    <source>
        <dbReference type="Pfam" id="PF09369"/>
    </source>
</evidence>
<dbReference type="Proteomes" id="UP001523543">
    <property type="component" value="Unassembled WGS sequence"/>
</dbReference>
<dbReference type="RefSeq" id="WP_253550623.1">
    <property type="nucleotide sequence ID" value="NZ_JAMYZR010000025.1"/>
</dbReference>
<dbReference type="InterPro" id="IPR018973">
    <property type="entry name" value="MZB"/>
</dbReference>
<evidence type="ECO:0000313" key="3">
    <source>
        <dbReference type="Proteomes" id="UP001523543"/>
    </source>
</evidence>
<accession>A0ABT1ETG4</accession>